<dbReference type="InterPro" id="IPR018520">
    <property type="entry name" value="UPP_synth-like_CS"/>
</dbReference>
<dbReference type="HAMAP" id="MF_01139">
    <property type="entry name" value="ISPT"/>
    <property type="match status" value="1"/>
</dbReference>
<dbReference type="Pfam" id="PF01255">
    <property type="entry name" value="Prenyltransf"/>
    <property type="match status" value="1"/>
</dbReference>
<dbReference type="RefSeq" id="WP_092343110.1">
    <property type="nucleotide sequence ID" value="NZ_FLSL01000091.1"/>
</dbReference>
<dbReference type="OrthoDB" id="4191603at2"/>
<feature type="binding site" evidence="2">
    <location>
        <position position="206"/>
    </location>
    <ligand>
        <name>Mg(2+)</name>
        <dbReference type="ChEBI" id="CHEBI:18420"/>
    </ligand>
</feature>
<sequence length="245" mass="28101">MSQSSLVGTIPRHIAIVMDGNGRWAEQRLLSRLSGHRRGVDAAECVVRSCLDYGVPCLTLFAFSTENWRRPDQEIESLFSLLVSAVRRQVDFLKQQGVRLSFIGDRGSLTPFAGLLDELSRAEKETQNNDRLFLNVALNYGGRWDIVQAFRSFVADNPFLSPCDVSSERLRPYFCLSHLPEPDLFIRTSGEHRISNFFLWQLAYTEFYFTPIFWPDFDEQAFADAIDVFQRRNRRFGSVGTALNN</sequence>
<keyword evidence="1 2" id="KW-0808">Transferase</keyword>
<dbReference type="PROSITE" id="PS01066">
    <property type="entry name" value="UPP_SYNTHASE"/>
    <property type="match status" value="1"/>
</dbReference>
<gene>
    <name evidence="3" type="primary">uppS</name>
    <name evidence="3" type="ORF">Ark11_0116</name>
</gene>
<comment type="cofactor">
    <cofactor evidence="2">
        <name>Mg(2+)</name>
        <dbReference type="ChEBI" id="CHEBI:18420"/>
    </cofactor>
    <text evidence="2">Binds 2 magnesium ions per subunit.</text>
</comment>
<comment type="subunit">
    <text evidence="2">Homodimer.</text>
</comment>
<feature type="binding site" evidence="2">
    <location>
        <begin position="20"/>
        <end position="23"/>
    </location>
    <ligand>
        <name>substrate</name>
    </ligand>
</feature>
<dbReference type="InterPro" id="IPR001441">
    <property type="entry name" value="UPP_synth-like"/>
</dbReference>
<evidence type="ECO:0000313" key="3">
    <source>
        <dbReference type="EMBL" id="CUT16975.1"/>
    </source>
</evidence>
<accession>A0A0S4M1S7</accession>
<feature type="binding site" evidence="2">
    <location>
        <position position="187"/>
    </location>
    <ligand>
        <name>substrate</name>
    </ligand>
</feature>
<feature type="active site" description="Proton acceptor" evidence="2">
    <location>
        <position position="67"/>
    </location>
</feature>
<comment type="similarity">
    <text evidence="2">Belongs to the UPP synthase family.</text>
</comment>
<keyword evidence="2" id="KW-0460">Magnesium</keyword>
<evidence type="ECO:0000313" key="4">
    <source>
        <dbReference type="Proteomes" id="UP000198651"/>
    </source>
</evidence>
<dbReference type="FunFam" id="3.40.1180.10:FF:000001">
    <property type="entry name" value="(2E,6E)-farnesyl-diphosphate-specific ditrans,polycis-undecaprenyl-diphosphate synthase"/>
    <property type="match status" value="1"/>
</dbReference>
<dbReference type="Gene3D" id="3.40.1180.10">
    <property type="entry name" value="Decaprenyl diphosphate synthase-like"/>
    <property type="match status" value="1"/>
</dbReference>
<dbReference type="PANTHER" id="PTHR10291:SF0">
    <property type="entry name" value="DEHYDRODOLICHYL DIPHOSPHATE SYNTHASE 2"/>
    <property type="match status" value="1"/>
</dbReference>
<dbReference type="GO" id="GO:0000287">
    <property type="term" value="F:magnesium ion binding"/>
    <property type="evidence" value="ECO:0007669"/>
    <property type="project" value="UniProtKB-UniRule"/>
</dbReference>
<dbReference type="InterPro" id="IPR036424">
    <property type="entry name" value="UPP_synth-like_sf"/>
</dbReference>
<reference evidence="4" key="1">
    <citation type="submission" date="2015-11" db="EMBL/GenBank/DDBJ databases">
        <authorList>
            <person name="Seth-Smith H.M.B."/>
        </authorList>
    </citation>
    <scope>NUCLEOTIDE SEQUENCE [LARGE SCALE GENOMIC DNA]</scope>
    <source>
        <strain evidence="4">2013Ark11</strain>
    </source>
</reference>
<feature type="binding site" evidence="2">
    <location>
        <position position="68"/>
    </location>
    <ligand>
        <name>substrate</name>
    </ligand>
</feature>
<dbReference type="GO" id="GO:0016094">
    <property type="term" value="P:polyprenol biosynthetic process"/>
    <property type="evidence" value="ECO:0007669"/>
    <property type="project" value="TreeGrafter"/>
</dbReference>
<keyword evidence="4" id="KW-1185">Reference proteome</keyword>
<feature type="active site" evidence="2">
    <location>
        <position position="19"/>
    </location>
</feature>
<dbReference type="NCBIfam" id="TIGR00055">
    <property type="entry name" value="uppS"/>
    <property type="match status" value="1"/>
</dbReference>
<dbReference type="STRING" id="1561003.Ark11_0116"/>
<feature type="binding site" evidence="2">
    <location>
        <position position="19"/>
    </location>
    <ligand>
        <name>Mg(2+)</name>
        <dbReference type="ChEBI" id="CHEBI:18420"/>
    </ligand>
</feature>
<evidence type="ECO:0000256" key="2">
    <source>
        <dbReference type="HAMAP-Rule" id="MF_01139"/>
    </source>
</evidence>
<keyword evidence="2" id="KW-0479">Metal-binding</keyword>
<organism evidence="3 4">
    <name type="scientific">Candidatus Ichthyocystis hellenicum</name>
    <dbReference type="NCBI Taxonomy" id="1561003"/>
    <lineage>
        <taxon>Bacteria</taxon>
        <taxon>Pseudomonadati</taxon>
        <taxon>Pseudomonadota</taxon>
        <taxon>Betaproteobacteria</taxon>
        <taxon>Burkholderiales</taxon>
        <taxon>Candidatus Ichthyocystis</taxon>
    </lineage>
</organism>
<proteinExistence type="inferred from homology"/>
<dbReference type="EC" id="2.5.1.-" evidence="2"/>
<name>A0A0S4M1S7_9BURK</name>
<feature type="binding site" evidence="2">
    <location>
        <begin position="193"/>
        <end position="195"/>
    </location>
    <ligand>
        <name>substrate</name>
    </ligand>
</feature>
<feature type="binding site" evidence="2">
    <location>
        <position position="36"/>
    </location>
    <ligand>
        <name>substrate</name>
    </ligand>
</feature>
<comment type="function">
    <text evidence="2">Catalyzes the condensation of isopentenyl diphosphate (IPP) with allylic pyrophosphates generating different type of terpenoids.</text>
</comment>
<dbReference type="PATRIC" id="fig|1561003.3.peg.117"/>
<dbReference type="PANTHER" id="PTHR10291">
    <property type="entry name" value="DEHYDRODOLICHYL DIPHOSPHATE SYNTHASE FAMILY MEMBER"/>
    <property type="match status" value="1"/>
</dbReference>
<protein>
    <recommendedName>
        <fullName evidence="2">Isoprenyl transferase</fullName>
        <ecNumber evidence="2">2.5.1.-</ecNumber>
    </recommendedName>
</protein>
<dbReference type="AlphaFoldDB" id="A0A0S4M1S7"/>
<feature type="binding site" evidence="2">
    <location>
        <begin position="64"/>
        <end position="66"/>
    </location>
    <ligand>
        <name>substrate</name>
    </ligand>
</feature>
<feature type="binding site" evidence="2">
    <location>
        <position position="32"/>
    </location>
    <ligand>
        <name>substrate</name>
    </ligand>
</feature>
<dbReference type="SUPFAM" id="SSF64005">
    <property type="entry name" value="Undecaprenyl diphosphate synthase"/>
    <property type="match status" value="1"/>
</dbReference>
<evidence type="ECO:0000256" key="1">
    <source>
        <dbReference type="ARBA" id="ARBA00022679"/>
    </source>
</evidence>
<dbReference type="Proteomes" id="UP000198651">
    <property type="component" value="Chromosome I"/>
</dbReference>
<dbReference type="GO" id="GO:0008834">
    <property type="term" value="F:ditrans,polycis-undecaprenyl-diphosphate synthase [(2E,6E)-farnesyl-diphosphate specific] activity"/>
    <property type="evidence" value="ECO:0007669"/>
    <property type="project" value="TreeGrafter"/>
</dbReference>
<feature type="binding site" evidence="2">
    <location>
        <position position="24"/>
    </location>
    <ligand>
        <name>substrate</name>
    </ligand>
</feature>
<dbReference type="CDD" id="cd00475">
    <property type="entry name" value="Cis_IPPS"/>
    <property type="match status" value="1"/>
</dbReference>
<dbReference type="EMBL" id="LN906597">
    <property type="protein sequence ID" value="CUT16975.1"/>
    <property type="molecule type" value="Genomic_DNA"/>
</dbReference>
<feature type="binding site" evidence="2">
    <location>
        <position position="70"/>
    </location>
    <ligand>
        <name>substrate</name>
    </ligand>
</feature>
<dbReference type="GO" id="GO:0005829">
    <property type="term" value="C:cytosol"/>
    <property type="evidence" value="ECO:0007669"/>
    <property type="project" value="TreeGrafter"/>
</dbReference>